<dbReference type="CTD" id="9806126"/>
<dbReference type="AlphaFoldDB" id="A0A6A5H1J3"/>
<dbReference type="Pfam" id="PF07735">
    <property type="entry name" value="FBA_2"/>
    <property type="match status" value="1"/>
</dbReference>
<dbReference type="InterPro" id="IPR053222">
    <property type="entry name" value="Zygotic_Embryogenesis-Asso"/>
</dbReference>
<dbReference type="EMBL" id="WUAV01000003">
    <property type="protein sequence ID" value="KAF1760332.1"/>
    <property type="molecule type" value="Genomic_DNA"/>
</dbReference>
<dbReference type="PANTHER" id="PTHR22899:SF0">
    <property type="entry name" value="F-BOX ASSOCIATED DOMAIN-CONTAINING PROTEIN-RELATED"/>
    <property type="match status" value="1"/>
</dbReference>
<organism evidence="2 3">
    <name type="scientific">Caenorhabditis remanei</name>
    <name type="common">Caenorhabditis vulgaris</name>
    <dbReference type="NCBI Taxonomy" id="31234"/>
    <lineage>
        <taxon>Eukaryota</taxon>
        <taxon>Metazoa</taxon>
        <taxon>Ecdysozoa</taxon>
        <taxon>Nematoda</taxon>
        <taxon>Chromadorea</taxon>
        <taxon>Rhabditida</taxon>
        <taxon>Rhabditina</taxon>
        <taxon>Rhabditomorpha</taxon>
        <taxon>Rhabditoidea</taxon>
        <taxon>Rhabditidae</taxon>
        <taxon>Peloderinae</taxon>
        <taxon>Caenorhabditis</taxon>
    </lineage>
</organism>
<sequence length="223" mass="25986">MGFPPSTLFDFCESMNYIGTIFCYTPLANVRFYEDCEKHKIELLKETIGNVNDLFLSRQLTGVMSTEVLKQFNTPNRLSLGRNPFEEACQIQQIFIQNFRFIEYHDVYSLDDMLLINSERAELSHPTTQKQFNQFAKHWIHGSNPRLQRMDLSIDKIDFLSGDVYLKGIRCIKMSEDAKREIRQEHELLEGGMVQIRREDGTPAVIATYDGHRGLNIYLIVLH</sequence>
<accession>A0A6A5H1J3</accession>
<gene>
    <name evidence="2" type="ORF">GCK72_008581</name>
</gene>
<evidence type="ECO:0000313" key="3">
    <source>
        <dbReference type="Proteomes" id="UP000483820"/>
    </source>
</evidence>
<proteinExistence type="predicted"/>
<evidence type="ECO:0000313" key="2">
    <source>
        <dbReference type="EMBL" id="KAF1760332.1"/>
    </source>
</evidence>
<feature type="domain" description="Sdz-33 F-box" evidence="1">
    <location>
        <begin position="90"/>
        <end position="151"/>
    </location>
</feature>
<dbReference type="Proteomes" id="UP000483820">
    <property type="component" value="Chromosome III"/>
</dbReference>
<comment type="caution">
    <text evidence="2">The sequence shown here is derived from an EMBL/GenBank/DDBJ whole genome shotgun (WGS) entry which is preliminary data.</text>
</comment>
<dbReference type="GeneID" id="9806126"/>
<dbReference type="KEGG" id="crq:GCK72_008581"/>
<dbReference type="PANTHER" id="PTHR22899">
    <property type="entry name" value="CYCLIN-RELATED F-BOX FAMILY"/>
    <property type="match status" value="1"/>
</dbReference>
<name>A0A6A5H1J3_CAERE</name>
<protein>
    <recommendedName>
        <fullName evidence="1">Sdz-33 F-box domain-containing protein</fullName>
    </recommendedName>
</protein>
<reference evidence="2 3" key="1">
    <citation type="submission" date="2019-12" db="EMBL/GenBank/DDBJ databases">
        <title>Chromosome-level assembly of the Caenorhabditis remanei genome.</title>
        <authorList>
            <person name="Teterina A.A."/>
            <person name="Willis J.H."/>
            <person name="Phillips P.C."/>
        </authorList>
    </citation>
    <scope>NUCLEOTIDE SEQUENCE [LARGE SCALE GENOMIC DNA]</scope>
    <source>
        <strain evidence="2 3">PX506</strain>
        <tissue evidence="2">Whole organism</tissue>
    </source>
</reference>
<dbReference type="RefSeq" id="XP_003094993.2">
    <property type="nucleotide sequence ID" value="XM_003094945.2"/>
</dbReference>
<evidence type="ECO:0000259" key="1">
    <source>
        <dbReference type="Pfam" id="PF07735"/>
    </source>
</evidence>
<dbReference type="InterPro" id="IPR012885">
    <property type="entry name" value="F-box_Sdz-33"/>
</dbReference>